<reference evidence="2" key="5">
    <citation type="submission" date="2015-06" db="UniProtKB">
        <authorList>
            <consortium name="EnsemblFungi"/>
        </authorList>
    </citation>
    <scope>IDENTIFICATION</scope>
    <source>
        <strain evidence="2">ATCC 64411</strain>
    </source>
</reference>
<reference evidence="1" key="3">
    <citation type="submission" date="2011-03" db="EMBL/GenBank/DDBJ databases">
        <title>Annotation of Magnaporthe poae ATCC 64411.</title>
        <authorList>
            <person name="Ma L.-J."/>
            <person name="Dead R."/>
            <person name="Young S.K."/>
            <person name="Zeng Q."/>
            <person name="Gargeya S."/>
            <person name="Fitzgerald M."/>
            <person name="Haas B."/>
            <person name="Abouelleil A."/>
            <person name="Alvarado L."/>
            <person name="Arachchi H.M."/>
            <person name="Berlin A."/>
            <person name="Brown A."/>
            <person name="Chapman S.B."/>
            <person name="Chen Z."/>
            <person name="Dunbar C."/>
            <person name="Freedman E."/>
            <person name="Gearin G."/>
            <person name="Gellesch M."/>
            <person name="Goldberg J."/>
            <person name="Griggs A."/>
            <person name="Gujja S."/>
            <person name="Heiman D."/>
            <person name="Howarth C."/>
            <person name="Larson L."/>
            <person name="Lui A."/>
            <person name="MacDonald P.J.P."/>
            <person name="Mehta T."/>
            <person name="Montmayeur A."/>
            <person name="Murphy C."/>
            <person name="Neiman D."/>
            <person name="Pearson M."/>
            <person name="Priest M."/>
            <person name="Roberts A."/>
            <person name="Saif S."/>
            <person name="Shea T."/>
            <person name="Shenoy N."/>
            <person name="Sisk P."/>
            <person name="Stolte C."/>
            <person name="Sykes S."/>
            <person name="Yandava C."/>
            <person name="Wortman J."/>
            <person name="Nusbaum C."/>
            <person name="Birren B."/>
        </authorList>
    </citation>
    <scope>NUCLEOTIDE SEQUENCE</scope>
    <source>
        <strain evidence="1">ATCC 64411</strain>
    </source>
</reference>
<reference evidence="2" key="4">
    <citation type="journal article" date="2015" name="G3 (Bethesda)">
        <title>Genome sequences of three phytopathogenic species of the Magnaporthaceae family of fungi.</title>
        <authorList>
            <person name="Okagaki L.H."/>
            <person name="Nunes C.C."/>
            <person name="Sailsbery J."/>
            <person name="Clay B."/>
            <person name="Brown D."/>
            <person name="John T."/>
            <person name="Oh Y."/>
            <person name="Young N."/>
            <person name="Fitzgerald M."/>
            <person name="Haas B.J."/>
            <person name="Zeng Q."/>
            <person name="Young S."/>
            <person name="Adiconis X."/>
            <person name="Fan L."/>
            <person name="Levin J.Z."/>
            <person name="Mitchell T.K."/>
            <person name="Okubara P.A."/>
            <person name="Farman M.L."/>
            <person name="Kohn L.M."/>
            <person name="Birren B."/>
            <person name="Ma L.-J."/>
            <person name="Dean R.A."/>
        </authorList>
    </citation>
    <scope>NUCLEOTIDE SEQUENCE</scope>
    <source>
        <strain evidence="2">ATCC 64411 / 73-15</strain>
    </source>
</reference>
<proteinExistence type="predicted"/>
<name>A0A0C4E6Z1_MAGP6</name>
<evidence type="ECO:0000313" key="2">
    <source>
        <dbReference type="EnsemblFungi" id="MAPG_08291T0"/>
    </source>
</evidence>
<dbReference type="EnsemblFungi" id="MAPG_08291T0">
    <property type="protein sequence ID" value="MAPG_08291T0"/>
    <property type="gene ID" value="MAPG_08291"/>
</dbReference>
<dbReference type="Proteomes" id="UP000011715">
    <property type="component" value="Unassembled WGS sequence"/>
</dbReference>
<dbReference type="EMBL" id="ADBL01001998">
    <property type="status" value="NOT_ANNOTATED_CDS"/>
    <property type="molecule type" value="Genomic_DNA"/>
</dbReference>
<protein>
    <submittedName>
        <fullName evidence="1 2">Uncharacterized protein</fullName>
    </submittedName>
</protein>
<gene>
    <name evidence="1" type="ORF">MAPG_08291</name>
</gene>
<sequence length="99" mass="10908">MDLLLADRLSNLCCNWPWSSDSALLGRSVQGRLYRGGAWPSTVYRGLPRPDPCRLGDARVIGTSGDTLGTFGRGLRARTAIGKTFRKSQFSRSRRPPQA</sequence>
<evidence type="ECO:0000313" key="3">
    <source>
        <dbReference type="Proteomes" id="UP000011715"/>
    </source>
</evidence>
<keyword evidence="3" id="KW-1185">Reference proteome</keyword>
<organism evidence="2 3">
    <name type="scientific">Magnaporthiopsis poae (strain ATCC 64411 / 73-15)</name>
    <name type="common">Kentucky bluegrass fungus</name>
    <name type="synonym">Magnaporthe poae</name>
    <dbReference type="NCBI Taxonomy" id="644358"/>
    <lineage>
        <taxon>Eukaryota</taxon>
        <taxon>Fungi</taxon>
        <taxon>Dikarya</taxon>
        <taxon>Ascomycota</taxon>
        <taxon>Pezizomycotina</taxon>
        <taxon>Sordariomycetes</taxon>
        <taxon>Sordariomycetidae</taxon>
        <taxon>Magnaporthales</taxon>
        <taxon>Magnaporthaceae</taxon>
        <taxon>Magnaporthiopsis</taxon>
    </lineage>
</organism>
<reference evidence="1" key="2">
    <citation type="submission" date="2010-05" db="EMBL/GenBank/DDBJ databases">
        <title>The Genome Sequence of Magnaporthe poae strain ATCC 64411.</title>
        <authorList>
            <consortium name="The Broad Institute Genome Sequencing Platform"/>
            <consortium name="Broad Institute Genome Sequencing Center for Infectious Disease"/>
            <person name="Ma L.-J."/>
            <person name="Dead R."/>
            <person name="Young S."/>
            <person name="Zeng Q."/>
            <person name="Koehrsen M."/>
            <person name="Alvarado L."/>
            <person name="Berlin A."/>
            <person name="Chapman S.B."/>
            <person name="Chen Z."/>
            <person name="Freedman E."/>
            <person name="Gellesch M."/>
            <person name="Goldberg J."/>
            <person name="Griggs A."/>
            <person name="Gujja S."/>
            <person name="Heilman E.R."/>
            <person name="Heiman D."/>
            <person name="Hepburn T."/>
            <person name="Howarth C."/>
            <person name="Jen D."/>
            <person name="Larson L."/>
            <person name="Mehta T."/>
            <person name="Neiman D."/>
            <person name="Pearson M."/>
            <person name="Roberts A."/>
            <person name="Saif S."/>
            <person name="Shea T."/>
            <person name="Shenoy N."/>
            <person name="Sisk P."/>
            <person name="Stolte C."/>
            <person name="Sykes S."/>
            <person name="Walk T."/>
            <person name="White J."/>
            <person name="Yandava C."/>
            <person name="Haas B."/>
            <person name="Nusbaum C."/>
            <person name="Birren B."/>
        </authorList>
    </citation>
    <scope>NUCLEOTIDE SEQUENCE</scope>
    <source>
        <strain evidence="1">ATCC 64411</strain>
    </source>
</reference>
<evidence type="ECO:0000313" key="1">
    <source>
        <dbReference type="EMBL" id="KLU89318.1"/>
    </source>
</evidence>
<reference evidence="3" key="1">
    <citation type="submission" date="2010-05" db="EMBL/GenBank/DDBJ databases">
        <title>The genome sequence of Magnaporthe poae strain ATCC 64411.</title>
        <authorList>
            <person name="Ma L.-J."/>
            <person name="Dead R."/>
            <person name="Young S."/>
            <person name="Zeng Q."/>
            <person name="Koehrsen M."/>
            <person name="Alvarado L."/>
            <person name="Berlin A."/>
            <person name="Chapman S.B."/>
            <person name="Chen Z."/>
            <person name="Freedman E."/>
            <person name="Gellesch M."/>
            <person name="Goldberg J."/>
            <person name="Griggs A."/>
            <person name="Gujja S."/>
            <person name="Heilman E.R."/>
            <person name="Heiman D."/>
            <person name="Hepburn T."/>
            <person name="Howarth C."/>
            <person name="Jen D."/>
            <person name="Larson L."/>
            <person name="Mehta T."/>
            <person name="Neiman D."/>
            <person name="Pearson M."/>
            <person name="Roberts A."/>
            <person name="Saif S."/>
            <person name="Shea T."/>
            <person name="Shenoy N."/>
            <person name="Sisk P."/>
            <person name="Stolte C."/>
            <person name="Sykes S."/>
            <person name="Walk T."/>
            <person name="White J."/>
            <person name="Yandava C."/>
            <person name="Haas B."/>
            <person name="Nusbaum C."/>
            <person name="Birren B."/>
        </authorList>
    </citation>
    <scope>NUCLEOTIDE SEQUENCE [LARGE SCALE GENOMIC DNA]</scope>
    <source>
        <strain evidence="3">ATCC 64411 / 73-15</strain>
    </source>
</reference>
<dbReference type="VEuPathDB" id="FungiDB:MAPG_08291"/>
<dbReference type="EMBL" id="GL876972">
    <property type="protein sequence ID" value="KLU89318.1"/>
    <property type="molecule type" value="Genomic_DNA"/>
</dbReference>
<dbReference type="AlphaFoldDB" id="A0A0C4E6Z1"/>
<accession>A0A0C4E6Z1</accession>